<dbReference type="SUPFAM" id="SSF141868">
    <property type="entry name" value="EAL domain-like"/>
    <property type="match status" value="1"/>
</dbReference>
<organism evidence="6 7">
    <name type="scientific">Thiobacter aerophilum</name>
    <dbReference type="NCBI Taxonomy" id="3121275"/>
    <lineage>
        <taxon>Bacteria</taxon>
        <taxon>Pseudomonadati</taxon>
        <taxon>Pseudomonadota</taxon>
        <taxon>Betaproteobacteria</taxon>
        <taxon>Burkholderiales</taxon>
        <taxon>Thiobacteraceae</taxon>
        <taxon>Thiobacter</taxon>
    </lineage>
</organism>
<dbReference type="SUPFAM" id="SSF55073">
    <property type="entry name" value="Nucleotide cyclase"/>
    <property type="match status" value="1"/>
</dbReference>
<dbReference type="InterPro" id="IPR000700">
    <property type="entry name" value="PAS-assoc_C"/>
</dbReference>
<dbReference type="NCBIfam" id="TIGR00229">
    <property type="entry name" value="sensory_box"/>
    <property type="match status" value="1"/>
</dbReference>
<feature type="domain" description="PAC" evidence="3">
    <location>
        <begin position="305"/>
        <end position="357"/>
    </location>
</feature>
<dbReference type="PROSITE" id="PS50883">
    <property type="entry name" value="EAL"/>
    <property type="match status" value="1"/>
</dbReference>
<feature type="transmembrane region" description="Helical" evidence="1">
    <location>
        <begin position="191"/>
        <end position="214"/>
    </location>
</feature>
<evidence type="ECO:0000313" key="7">
    <source>
        <dbReference type="Proteomes" id="UP001482231"/>
    </source>
</evidence>
<name>A0ABV0EGZ0_9BURK</name>
<dbReference type="InterPro" id="IPR035919">
    <property type="entry name" value="EAL_sf"/>
</dbReference>
<dbReference type="RefSeq" id="WP_347309014.1">
    <property type="nucleotide sequence ID" value="NZ_JBAJEX010000012.1"/>
</dbReference>
<dbReference type="InterPro" id="IPR035965">
    <property type="entry name" value="PAS-like_dom_sf"/>
</dbReference>
<sequence>MTSDRSSPSRSGPALILGFGLVCLLLAATATTALWQMRAANGRLERIVVEANVKVAHLNAMQSASRERALVVQSMLLTRDPFERDRLMLRFRELAREYVIHRDALRGMPLTPAEQAALEAARRKTRASTALMEQVVSLLEEERDAVAERVLMDQALPAQQAVYVHFKDLLALQQAANARALEEARRDYRRAFAGVAALGVAAVLLAIFIAVRVIRRALTAERALAEERDRAEITLHSIGDAVITTDAEGRVRHLNAMAERLTGWTLAEAVGRPVEDIYRVVDERDRRPLRGVIASALADAPATLTPLVPVLLDRQGKECAIEQTVSPIRARDGRILGAVVVFRDVTTERVLAQELAWQASHDPLTGLLNRHEFERRLAHLADRGRIRGESHVLLYLDLDQFKLVNDTCGHLAGDELLRQLAAVLPARLRPQDTLARLGGDEFGVLLPGATVTQGEAVAEALRQAIAEFRFVWRDKTFTVGASMGLVELGADCGDLPALLAAADTACYMAKERGRNRVFVHRASDAEVRRRYGEIEWVNQLTRAFEENRFLLYFQEIHPLPLGQTCRRREILLRMLDEEGRLVPPMAFIPAAERYNLMPTLDRWVVRNTFAWLAQNREALCPEAVLSINLSGQSLGDEDFADFVLDQLKQQYIEARHVCFEITETAAITNLSRALRLMNTLRAVGCAFSLDDFGSGMSSFAYLKNLPVDSLKIDGAFVRDMLTDPVDFAMVEAIARIGHVMGLATIAEYVENDETVRHLTALGVDYAQGYGVHRPEPLSLEAPANQRQAD</sequence>
<reference evidence="6 7" key="1">
    <citation type="submission" date="2024-02" db="EMBL/GenBank/DDBJ databases">
        <title>New thermophilic sulfur-oxidizing bacteria from a hot springs of the Uzon caldera (Kamchatka, Russia).</title>
        <authorList>
            <person name="Dukat A.M."/>
            <person name="Elcheninov A.G."/>
            <person name="Frolov E.N."/>
        </authorList>
    </citation>
    <scope>NUCLEOTIDE SEQUENCE [LARGE SCALE GENOMIC DNA]</scope>
    <source>
        <strain evidence="6 7">AK1</strain>
    </source>
</reference>
<dbReference type="SMART" id="SM00267">
    <property type="entry name" value="GGDEF"/>
    <property type="match status" value="1"/>
</dbReference>
<feature type="domain" description="GGDEF" evidence="5">
    <location>
        <begin position="389"/>
        <end position="522"/>
    </location>
</feature>
<dbReference type="InterPro" id="IPR047347">
    <property type="entry name" value="YvaQ-like_sensor"/>
</dbReference>
<keyword evidence="1" id="KW-0472">Membrane</keyword>
<keyword evidence="1" id="KW-0812">Transmembrane</keyword>
<feature type="domain" description="PAS" evidence="2">
    <location>
        <begin position="227"/>
        <end position="300"/>
    </location>
</feature>
<keyword evidence="7" id="KW-1185">Reference proteome</keyword>
<feature type="domain" description="EAL" evidence="4">
    <location>
        <begin position="533"/>
        <end position="788"/>
    </location>
</feature>
<evidence type="ECO:0000259" key="4">
    <source>
        <dbReference type="PROSITE" id="PS50883"/>
    </source>
</evidence>
<dbReference type="InterPro" id="IPR029787">
    <property type="entry name" value="Nucleotide_cyclase"/>
</dbReference>
<dbReference type="CDD" id="cd00130">
    <property type="entry name" value="PAS"/>
    <property type="match status" value="1"/>
</dbReference>
<dbReference type="PROSITE" id="PS50887">
    <property type="entry name" value="GGDEF"/>
    <property type="match status" value="1"/>
</dbReference>
<dbReference type="Gene3D" id="3.20.20.450">
    <property type="entry name" value="EAL domain"/>
    <property type="match status" value="1"/>
</dbReference>
<dbReference type="Pfam" id="PF08448">
    <property type="entry name" value="PAS_4"/>
    <property type="match status" value="1"/>
</dbReference>
<dbReference type="PANTHER" id="PTHR44757">
    <property type="entry name" value="DIGUANYLATE CYCLASE DGCP"/>
    <property type="match status" value="1"/>
</dbReference>
<comment type="caution">
    <text evidence="6">The sequence shown here is derived from an EMBL/GenBank/DDBJ whole genome shotgun (WGS) entry which is preliminary data.</text>
</comment>
<dbReference type="CDD" id="cd19411">
    <property type="entry name" value="MCP2201-like_sensor"/>
    <property type="match status" value="1"/>
</dbReference>
<evidence type="ECO:0000313" key="6">
    <source>
        <dbReference type="EMBL" id="MEO1767903.1"/>
    </source>
</evidence>
<dbReference type="InterPro" id="IPR043128">
    <property type="entry name" value="Rev_trsase/Diguanyl_cyclase"/>
</dbReference>
<evidence type="ECO:0000259" key="3">
    <source>
        <dbReference type="PROSITE" id="PS50113"/>
    </source>
</evidence>
<dbReference type="Pfam" id="PF00563">
    <property type="entry name" value="EAL"/>
    <property type="match status" value="1"/>
</dbReference>
<dbReference type="Gene3D" id="3.30.450.20">
    <property type="entry name" value="PAS domain"/>
    <property type="match status" value="1"/>
</dbReference>
<gene>
    <name evidence="6" type="ORF">V6E02_11845</name>
</gene>
<dbReference type="SMART" id="SM00091">
    <property type="entry name" value="PAS"/>
    <property type="match status" value="1"/>
</dbReference>
<dbReference type="EMBL" id="JBAJEX010000012">
    <property type="protein sequence ID" value="MEO1767903.1"/>
    <property type="molecule type" value="Genomic_DNA"/>
</dbReference>
<evidence type="ECO:0000256" key="1">
    <source>
        <dbReference type="SAM" id="Phobius"/>
    </source>
</evidence>
<accession>A0ABV0EGZ0</accession>
<dbReference type="SMART" id="SM00052">
    <property type="entry name" value="EAL"/>
    <property type="match status" value="1"/>
</dbReference>
<proteinExistence type="predicted"/>
<dbReference type="InterPro" id="IPR001633">
    <property type="entry name" value="EAL_dom"/>
</dbReference>
<keyword evidence="1" id="KW-1133">Transmembrane helix</keyword>
<dbReference type="Pfam" id="PF12729">
    <property type="entry name" value="4HB_MCP_1"/>
    <property type="match status" value="1"/>
</dbReference>
<dbReference type="SUPFAM" id="SSF55785">
    <property type="entry name" value="PYP-like sensor domain (PAS domain)"/>
    <property type="match status" value="1"/>
</dbReference>
<protein>
    <submittedName>
        <fullName evidence="6">EAL domain-containing protein</fullName>
    </submittedName>
</protein>
<dbReference type="Gene3D" id="3.30.70.270">
    <property type="match status" value="1"/>
</dbReference>
<dbReference type="Proteomes" id="UP001482231">
    <property type="component" value="Unassembled WGS sequence"/>
</dbReference>
<dbReference type="NCBIfam" id="TIGR00254">
    <property type="entry name" value="GGDEF"/>
    <property type="match status" value="1"/>
</dbReference>
<dbReference type="InterPro" id="IPR052155">
    <property type="entry name" value="Biofilm_reg_signaling"/>
</dbReference>
<dbReference type="InterPro" id="IPR000160">
    <property type="entry name" value="GGDEF_dom"/>
</dbReference>
<evidence type="ECO:0000259" key="5">
    <source>
        <dbReference type="PROSITE" id="PS50887"/>
    </source>
</evidence>
<dbReference type="Pfam" id="PF00990">
    <property type="entry name" value="GGDEF"/>
    <property type="match status" value="1"/>
</dbReference>
<dbReference type="PROSITE" id="PS50113">
    <property type="entry name" value="PAC"/>
    <property type="match status" value="1"/>
</dbReference>
<dbReference type="CDD" id="cd01948">
    <property type="entry name" value="EAL"/>
    <property type="match status" value="1"/>
</dbReference>
<feature type="transmembrane region" description="Helical" evidence="1">
    <location>
        <begin position="12"/>
        <end position="35"/>
    </location>
</feature>
<evidence type="ECO:0000259" key="2">
    <source>
        <dbReference type="PROSITE" id="PS50112"/>
    </source>
</evidence>
<dbReference type="InterPro" id="IPR013656">
    <property type="entry name" value="PAS_4"/>
</dbReference>
<dbReference type="InterPro" id="IPR024478">
    <property type="entry name" value="HlyB_4HB_MCP"/>
</dbReference>
<dbReference type="InterPro" id="IPR000014">
    <property type="entry name" value="PAS"/>
</dbReference>
<dbReference type="PANTHER" id="PTHR44757:SF4">
    <property type="entry name" value="DIGUANYLATE CYCLASE DGCE-RELATED"/>
    <property type="match status" value="1"/>
</dbReference>
<dbReference type="CDD" id="cd01949">
    <property type="entry name" value="GGDEF"/>
    <property type="match status" value="1"/>
</dbReference>
<dbReference type="PROSITE" id="PS50112">
    <property type="entry name" value="PAS"/>
    <property type="match status" value="1"/>
</dbReference>